<sequence>MSAGPDKFPLEPLCRVRGIRLRKLETEMKACREHWSDAERQRIEATQQWEQSVRQREGFAETSWRELFDQGAPTGEAMNRHECHLAWLDQLIVHKHAELEQRTRASSEAAAALDLASAAWRRAHGKVEALGEMKQDWLRQTRSQEALREEHGLEELALRQITSR</sequence>
<gene>
    <name evidence="1" type="ORF">EKH80_04440</name>
</gene>
<dbReference type="InterPro" id="IPR053716">
    <property type="entry name" value="Flag_assembly_chemotaxis_eff"/>
</dbReference>
<evidence type="ECO:0000313" key="2">
    <source>
        <dbReference type="Proteomes" id="UP000274358"/>
    </source>
</evidence>
<dbReference type="EMBL" id="RYYV01000002">
    <property type="protein sequence ID" value="RUL79052.1"/>
    <property type="molecule type" value="Genomic_DNA"/>
</dbReference>
<protein>
    <submittedName>
        <fullName evidence="1">Uncharacterized protein</fullName>
    </submittedName>
</protein>
<dbReference type="RefSeq" id="WP_126683509.1">
    <property type="nucleotide sequence ID" value="NZ_RYYV01000002.1"/>
</dbReference>
<dbReference type="OrthoDB" id="5958841at2"/>
<accession>A0A432MBB5</accession>
<name>A0A432MBB5_9GAMM</name>
<comment type="caution">
    <text evidence="1">The sequence shown here is derived from an EMBL/GenBank/DDBJ whole genome shotgun (WGS) entry which is preliminary data.</text>
</comment>
<keyword evidence="2" id="KW-1185">Reference proteome</keyword>
<dbReference type="AlphaFoldDB" id="A0A432MBB5"/>
<dbReference type="InterPro" id="IPR031869">
    <property type="entry name" value="YscO-like"/>
</dbReference>
<evidence type="ECO:0000313" key="1">
    <source>
        <dbReference type="EMBL" id="RUL79052.1"/>
    </source>
</evidence>
<reference evidence="1 2" key="1">
    <citation type="submission" date="2018-12" db="EMBL/GenBank/DDBJ databases">
        <title>Dyella dinghuensis sp. nov. DHOA06 and Dyella choica sp. nov. 4M-K27, isolated from forest soil.</title>
        <authorList>
            <person name="Qiu L.-H."/>
            <person name="Gao Z.-H."/>
        </authorList>
    </citation>
    <scope>NUCLEOTIDE SEQUENCE [LARGE SCALE GENOMIC DNA]</scope>
    <source>
        <strain evidence="1 2">4M-K27</strain>
    </source>
</reference>
<proteinExistence type="predicted"/>
<dbReference type="Pfam" id="PF16789">
    <property type="entry name" value="YscO-like"/>
    <property type="match status" value="1"/>
</dbReference>
<dbReference type="Gene3D" id="1.10.287.1700">
    <property type="match status" value="1"/>
</dbReference>
<organism evidence="1 2">
    <name type="scientific">Dyella choica</name>
    <dbReference type="NCBI Taxonomy" id="1927959"/>
    <lineage>
        <taxon>Bacteria</taxon>
        <taxon>Pseudomonadati</taxon>
        <taxon>Pseudomonadota</taxon>
        <taxon>Gammaproteobacteria</taxon>
        <taxon>Lysobacterales</taxon>
        <taxon>Rhodanobacteraceae</taxon>
        <taxon>Dyella</taxon>
    </lineage>
</organism>
<dbReference type="Proteomes" id="UP000274358">
    <property type="component" value="Unassembled WGS sequence"/>
</dbReference>